<comment type="caution">
    <text evidence="2">The sequence shown here is derived from an EMBL/GenBank/DDBJ whole genome shotgun (WGS) entry which is preliminary data.</text>
</comment>
<name>A0A3N1HU42_9ACTN</name>
<dbReference type="InParanoid" id="A0A3N1HU42"/>
<reference evidence="2 3" key="1">
    <citation type="journal article" date="2015" name="Stand. Genomic Sci.">
        <title>Genomic Encyclopedia of Bacterial and Archaeal Type Strains, Phase III: the genomes of soil and plant-associated and newly described type strains.</title>
        <authorList>
            <person name="Whitman W.B."/>
            <person name="Woyke T."/>
            <person name="Klenk H.P."/>
            <person name="Zhou Y."/>
            <person name="Lilburn T.G."/>
            <person name="Beck B.J."/>
            <person name="De Vos P."/>
            <person name="Vandamme P."/>
            <person name="Eisen J.A."/>
            <person name="Garrity G."/>
            <person name="Hugenholtz P."/>
            <person name="Kyrpides N.C."/>
        </authorList>
    </citation>
    <scope>NUCLEOTIDE SEQUENCE [LARGE SCALE GENOMIC DNA]</scope>
    <source>
        <strain evidence="2 3">CECT 7306</strain>
    </source>
</reference>
<evidence type="ECO:0000256" key="1">
    <source>
        <dbReference type="SAM" id="MobiDB-lite"/>
    </source>
</evidence>
<evidence type="ECO:0000313" key="2">
    <source>
        <dbReference type="EMBL" id="ROP45947.1"/>
    </source>
</evidence>
<dbReference type="AlphaFoldDB" id="A0A3N1HU42"/>
<dbReference type="OrthoDB" id="3871241at2"/>
<gene>
    <name evidence="2" type="ORF">EDC03_0563</name>
</gene>
<accession>A0A3N1HU42</accession>
<evidence type="ECO:0000313" key="3">
    <source>
        <dbReference type="Proteomes" id="UP000276232"/>
    </source>
</evidence>
<protein>
    <submittedName>
        <fullName evidence="2">Uncharacterized protein</fullName>
    </submittedName>
</protein>
<dbReference type="EMBL" id="RJKN01000001">
    <property type="protein sequence ID" value="ROP45947.1"/>
    <property type="molecule type" value="Genomic_DNA"/>
</dbReference>
<feature type="region of interest" description="Disordered" evidence="1">
    <location>
        <begin position="100"/>
        <end position="120"/>
    </location>
</feature>
<proteinExistence type="predicted"/>
<feature type="compositionally biased region" description="Basic and acidic residues" evidence="1">
    <location>
        <begin position="100"/>
        <end position="117"/>
    </location>
</feature>
<dbReference type="RefSeq" id="WP_123378614.1">
    <property type="nucleotide sequence ID" value="NZ_RJKN01000001.1"/>
</dbReference>
<keyword evidence="3" id="KW-1185">Reference proteome</keyword>
<organism evidence="2 3">
    <name type="scientific">Pseudokineococcus lusitanus</name>
    <dbReference type="NCBI Taxonomy" id="763993"/>
    <lineage>
        <taxon>Bacteria</taxon>
        <taxon>Bacillati</taxon>
        <taxon>Actinomycetota</taxon>
        <taxon>Actinomycetes</taxon>
        <taxon>Kineosporiales</taxon>
        <taxon>Kineosporiaceae</taxon>
        <taxon>Pseudokineococcus</taxon>
    </lineage>
</organism>
<dbReference type="Proteomes" id="UP000276232">
    <property type="component" value="Unassembled WGS sequence"/>
</dbReference>
<sequence length="138" mass="15421">MTATTVPGAVLDQLRVLVTKPVYDGHVPKDTKGQPRDDEYVVLWASPGVRRSDDLAGQLLEQDTRFQVSCVGVSAAQARWLAQRCRDGLLTWWPEVTGMRLDRPEHESSSPTRRDDDLPSPLFLAADTYVVRGFRTSP</sequence>